<dbReference type="Proteomes" id="UP000316759">
    <property type="component" value="Unassembled WGS sequence"/>
</dbReference>
<evidence type="ECO:0000313" key="2">
    <source>
        <dbReference type="EMBL" id="TPP65761.1"/>
    </source>
</evidence>
<dbReference type="EMBL" id="SUNJ01002719">
    <property type="protein sequence ID" value="TPP65761.1"/>
    <property type="molecule type" value="Genomic_DNA"/>
</dbReference>
<gene>
    <name evidence="2" type="ORF">FGIG_04494</name>
</gene>
<dbReference type="OrthoDB" id="6243810at2759"/>
<feature type="compositionally biased region" description="Basic and acidic residues" evidence="1">
    <location>
        <begin position="135"/>
        <end position="148"/>
    </location>
</feature>
<feature type="region of interest" description="Disordered" evidence="1">
    <location>
        <begin position="1"/>
        <end position="156"/>
    </location>
</feature>
<name>A0A504Z046_FASGI</name>
<evidence type="ECO:0000256" key="1">
    <source>
        <dbReference type="SAM" id="MobiDB-lite"/>
    </source>
</evidence>
<feature type="region of interest" description="Disordered" evidence="1">
    <location>
        <begin position="303"/>
        <end position="358"/>
    </location>
</feature>
<sequence>MSQSTLAPSVHDHSSDLTGGSATRIPRNHGRSSLPSDIHNKMPFTTPKKQSSTVAGKIDGHRRTQLAKRAGHPPDSDPPNARITKRASADPVSGLHVKNSTGVSRVKPAQFLSKIPPSSTASRTDSRVGVALQVQKERTYRTPGDARRKSSTCSQSKPLQMENELFDAHSSWDLFSTDEEEKLARLKKLLQTDLKIRLPSETKKLALELSNGKILTNWLNHILGPSLRLKYPFPLDVPPNDQRTRAELIKHLRRCKELMSVRGVPKEELFLIEPLVDANSPLGILSLATAIERLRSHSRNAYRDSTTVSRFPSATTNGTTHKSSKSPDCPEPSRKASNAQASLVSPSSAWPQHLCSDV</sequence>
<comment type="caution">
    <text evidence="2">The sequence shown here is derived from an EMBL/GenBank/DDBJ whole genome shotgun (WGS) entry which is preliminary data.</text>
</comment>
<feature type="compositionally biased region" description="Polar residues" evidence="1">
    <location>
        <begin position="335"/>
        <end position="350"/>
    </location>
</feature>
<protein>
    <submittedName>
        <fullName evidence="2">Uncharacterized protein</fullName>
    </submittedName>
</protein>
<proteinExistence type="predicted"/>
<evidence type="ECO:0000313" key="3">
    <source>
        <dbReference type="Proteomes" id="UP000316759"/>
    </source>
</evidence>
<dbReference type="AlphaFoldDB" id="A0A504Z046"/>
<organism evidence="2 3">
    <name type="scientific">Fasciola gigantica</name>
    <name type="common">Giant liver fluke</name>
    <dbReference type="NCBI Taxonomy" id="46835"/>
    <lineage>
        <taxon>Eukaryota</taxon>
        <taxon>Metazoa</taxon>
        <taxon>Spiralia</taxon>
        <taxon>Lophotrochozoa</taxon>
        <taxon>Platyhelminthes</taxon>
        <taxon>Trematoda</taxon>
        <taxon>Digenea</taxon>
        <taxon>Plagiorchiida</taxon>
        <taxon>Echinostomata</taxon>
        <taxon>Echinostomatoidea</taxon>
        <taxon>Fasciolidae</taxon>
        <taxon>Fasciola</taxon>
    </lineage>
</organism>
<dbReference type="STRING" id="46835.A0A504Z046"/>
<feature type="compositionally biased region" description="Polar residues" evidence="1">
    <location>
        <begin position="303"/>
        <end position="321"/>
    </location>
</feature>
<reference evidence="2 3" key="1">
    <citation type="submission" date="2019-04" db="EMBL/GenBank/DDBJ databases">
        <title>Annotation for the trematode Fasciola gigantica.</title>
        <authorList>
            <person name="Choi Y.-J."/>
        </authorList>
    </citation>
    <scope>NUCLEOTIDE SEQUENCE [LARGE SCALE GENOMIC DNA]</scope>
    <source>
        <strain evidence="2">Uganda_cow_1</strain>
    </source>
</reference>
<accession>A0A504Z046</accession>
<keyword evidence="3" id="KW-1185">Reference proteome</keyword>